<protein>
    <submittedName>
        <fullName evidence="6">PTS lactose/cellobiose transporter subunit IIA</fullName>
    </submittedName>
</protein>
<keyword evidence="7" id="KW-1185">Reference proteome</keyword>
<gene>
    <name evidence="6" type="ORF">GCM10008906_25020</name>
</gene>
<reference evidence="6 7" key="1">
    <citation type="journal article" date="2019" name="Int. J. Syst. Evol. Microbiol.">
        <title>The Global Catalogue of Microorganisms (GCM) 10K type strain sequencing project: providing services to taxonomists for standard genome sequencing and annotation.</title>
        <authorList>
            <consortium name="The Broad Institute Genomics Platform"/>
            <consortium name="The Broad Institute Genome Sequencing Center for Infectious Disease"/>
            <person name="Wu L."/>
            <person name="Ma J."/>
        </authorList>
    </citation>
    <scope>NUCLEOTIDE SEQUENCE [LARGE SCALE GENOMIC DNA]</scope>
    <source>
        <strain evidence="6 7">JCM 1407</strain>
    </source>
</reference>
<accession>A0ABN1JLX7</accession>
<dbReference type="SUPFAM" id="SSF46973">
    <property type="entry name" value="Enzyme IIa from lactose specific PTS, IIa-lac"/>
    <property type="match status" value="1"/>
</dbReference>
<dbReference type="Pfam" id="PF02255">
    <property type="entry name" value="PTS_IIA"/>
    <property type="match status" value="1"/>
</dbReference>
<keyword evidence="2" id="KW-0762">Sugar transport</keyword>
<name>A0ABN1JLX7_9CLOT</name>
<organism evidence="6 7">
    <name type="scientific">Clostridium oceanicum</name>
    <dbReference type="NCBI Taxonomy" id="1543"/>
    <lineage>
        <taxon>Bacteria</taxon>
        <taxon>Bacillati</taxon>
        <taxon>Bacillota</taxon>
        <taxon>Clostridia</taxon>
        <taxon>Eubacteriales</taxon>
        <taxon>Clostridiaceae</taxon>
        <taxon>Clostridium</taxon>
    </lineage>
</organism>
<dbReference type="InterPro" id="IPR036542">
    <property type="entry name" value="PTS_IIA_lac/cel_sf"/>
</dbReference>
<evidence type="ECO:0000256" key="3">
    <source>
        <dbReference type="ARBA" id="ARBA00022679"/>
    </source>
</evidence>
<evidence type="ECO:0000313" key="6">
    <source>
        <dbReference type="EMBL" id="GAA0742462.1"/>
    </source>
</evidence>
<dbReference type="Gene3D" id="1.20.58.80">
    <property type="entry name" value="Phosphotransferase system, lactose/cellobiose-type IIA subunit"/>
    <property type="match status" value="1"/>
</dbReference>
<dbReference type="PANTHER" id="PTHR34382:SF7">
    <property type="entry name" value="PTS SYSTEM N,N'-DIACETYLCHITOBIOSE-SPECIFIC EIIA COMPONENT"/>
    <property type="match status" value="1"/>
</dbReference>
<evidence type="ECO:0000256" key="4">
    <source>
        <dbReference type="ARBA" id="ARBA00022683"/>
    </source>
</evidence>
<keyword evidence="3" id="KW-0808">Transferase</keyword>
<evidence type="ECO:0000313" key="7">
    <source>
        <dbReference type="Proteomes" id="UP001501510"/>
    </source>
</evidence>
<feature type="modified residue" description="Phosphohistidine; by HPr" evidence="5">
    <location>
        <position position="79"/>
    </location>
</feature>
<dbReference type="PANTHER" id="PTHR34382">
    <property type="entry name" value="PTS SYSTEM N,N'-DIACETYLCHITOBIOSE-SPECIFIC EIIA COMPONENT"/>
    <property type="match status" value="1"/>
</dbReference>
<dbReference type="InterPro" id="IPR003188">
    <property type="entry name" value="PTS_IIA_lac/cel"/>
</dbReference>
<evidence type="ECO:0000256" key="2">
    <source>
        <dbReference type="ARBA" id="ARBA00022597"/>
    </source>
</evidence>
<dbReference type="EMBL" id="BAAACG010000010">
    <property type="protein sequence ID" value="GAA0742462.1"/>
    <property type="molecule type" value="Genomic_DNA"/>
</dbReference>
<dbReference type="PIRSF" id="PIRSF000699">
    <property type="entry name" value="PTS_IILac_III"/>
    <property type="match status" value="1"/>
</dbReference>
<comment type="caution">
    <text evidence="6">The sequence shown here is derived from an EMBL/GenBank/DDBJ whole genome shotgun (WGS) entry which is preliminary data.</text>
</comment>
<keyword evidence="4" id="KW-0598">Phosphotransferase system</keyword>
<dbReference type="PROSITE" id="PS51095">
    <property type="entry name" value="PTS_EIIA_TYPE_3"/>
    <property type="match status" value="1"/>
</dbReference>
<evidence type="ECO:0000256" key="1">
    <source>
        <dbReference type="ARBA" id="ARBA00022448"/>
    </source>
</evidence>
<dbReference type="Proteomes" id="UP001501510">
    <property type="component" value="Unassembled WGS sequence"/>
</dbReference>
<evidence type="ECO:0000256" key="5">
    <source>
        <dbReference type="PROSITE-ProRule" id="PRU00418"/>
    </source>
</evidence>
<sequence length="107" mass="12335">MNELEMQILQIISKAGESKSKAFEAFKKIEDSDYEGARRLLKEAKEIDVEAHKAQTELIRKELSQDGEDKLPVTLLMVHAQDHYMTSQLARDLIEKITDIFESKEVK</sequence>
<proteinExistence type="predicted"/>
<dbReference type="RefSeq" id="WP_343761985.1">
    <property type="nucleotide sequence ID" value="NZ_BAAACG010000010.1"/>
</dbReference>
<keyword evidence="1" id="KW-0813">Transport</keyword>